<keyword evidence="3" id="KW-1185">Reference proteome</keyword>
<name>A0ABR8CKQ4_9NOST</name>
<dbReference type="Pfam" id="PF14065">
    <property type="entry name" value="Pvc16_N"/>
    <property type="match status" value="1"/>
</dbReference>
<dbReference type="SUPFAM" id="SSF49452">
    <property type="entry name" value="Starch-binding domain-like"/>
    <property type="match status" value="1"/>
</dbReference>
<accession>A0ABR8CKQ4</accession>
<protein>
    <submittedName>
        <fullName evidence="2">DUF4255 domain-containing protein</fullName>
    </submittedName>
</protein>
<sequence length="280" mass="31191">MLIFVLQTLAEILAGGTSLVSTEQIEFSHPSNRKEETGGPTLNLYIYDIRESKQFQHSGKQVERKLTRALQSASVNWSPSWFDISLLLTAWDRTALGEHQLLSEALTLLLRHRALREEFLVPELRGYGNLNMTVSLEPQIEAGSLWSALTIPLRPALYLMVSVPVEPQAASVPLVWERIIRLHNEFGTENGSIETIARQVMIAGAVKSAVTHLPLLETEVKVTGTQKSTTTNKEGLFYFENLRFGNYVLALNCPGYLPQNVNVLVDSPSCTFKEISLTPA</sequence>
<dbReference type="RefSeq" id="WP_190406266.1">
    <property type="nucleotide sequence ID" value="NZ_JACJRF010000007.1"/>
</dbReference>
<dbReference type="Pfam" id="PF13715">
    <property type="entry name" value="CarbopepD_reg_2"/>
    <property type="match status" value="1"/>
</dbReference>
<comment type="caution">
    <text evidence="2">The sequence shown here is derived from an EMBL/GenBank/DDBJ whole genome shotgun (WGS) entry which is preliminary data.</text>
</comment>
<dbReference type="InterPro" id="IPR013784">
    <property type="entry name" value="Carb-bd-like_fold"/>
</dbReference>
<dbReference type="Gene3D" id="2.60.40.1120">
    <property type="entry name" value="Carboxypeptidase-like, regulatory domain"/>
    <property type="match status" value="1"/>
</dbReference>
<dbReference type="InterPro" id="IPR025351">
    <property type="entry name" value="Pvc16_N"/>
</dbReference>
<evidence type="ECO:0000313" key="3">
    <source>
        <dbReference type="Proteomes" id="UP000607281"/>
    </source>
</evidence>
<dbReference type="EMBL" id="JACJRF010000007">
    <property type="protein sequence ID" value="MBD2343801.1"/>
    <property type="molecule type" value="Genomic_DNA"/>
</dbReference>
<proteinExistence type="predicted"/>
<dbReference type="Proteomes" id="UP000607281">
    <property type="component" value="Unassembled WGS sequence"/>
</dbReference>
<gene>
    <name evidence="2" type="ORF">H6G18_06525</name>
</gene>
<organism evidence="2 3">
    <name type="scientific">Anabaena subtropica FACHB-260</name>
    <dbReference type="NCBI Taxonomy" id="2692884"/>
    <lineage>
        <taxon>Bacteria</taxon>
        <taxon>Bacillati</taxon>
        <taxon>Cyanobacteriota</taxon>
        <taxon>Cyanophyceae</taxon>
        <taxon>Nostocales</taxon>
        <taxon>Nostocaceae</taxon>
        <taxon>Anabaena</taxon>
    </lineage>
</organism>
<reference evidence="2 3" key="1">
    <citation type="journal article" date="2020" name="ISME J.">
        <title>Comparative genomics reveals insights into cyanobacterial evolution and habitat adaptation.</title>
        <authorList>
            <person name="Chen M.Y."/>
            <person name="Teng W.K."/>
            <person name="Zhao L."/>
            <person name="Hu C.X."/>
            <person name="Zhou Y.K."/>
            <person name="Han B.P."/>
            <person name="Song L.R."/>
            <person name="Shu W.S."/>
        </authorList>
    </citation>
    <scope>NUCLEOTIDE SEQUENCE [LARGE SCALE GENOMIC DNA]</scope>
    <source>
        <strain evidence="2 3">FACHB-260</strain>
    </source>
</reference>
<evidence type="ECO:0000313" key="2">
    <source>
        <dbReference type="EMBL" id="MBD2343801.1"/>
    </source>
</evidence>
<evidence type="ECO:0000259" key="1">
    <source>
        <dbReference type="Pfam" id="PF14065"/>
    </source>
</evidence>
<feature type="domain" description="Pvc16 N-terminal" evidence="1">
    <location>
        <begin position="5"/>
        <end position="167"/>
    </location>
</feature>